<keyword evidence="2" id="KW-0732">Signal</keyword>
<sequence length="256" mass="28943" precursor="true">MRKVLLLFAAGFMMVANSAQAEEVSIKMEEPIIINETATDENFIDDDLVDYVNAFKEVALDLTENEADKMLLLTEFISHSNDKLEVLLHSERVEEAAIILNTYNEDIEKVNDFLEESALMEIVEEDMIVITEIEEALIESTSMRSVNLEAMLEEENLPAPALAGIKKALDNQARAQEKRQQSKGSSGEKEKKASGKKINAEKIKEDKGKKQEVNKKKERQKGKDKSNRNEKKENRNSQKGKERAEKAKERAGKKGD</sequence>
<reference evidence="3 4" key="1">
    <citation type="submission" date="2017-04" db="EMBL/GenBank/DDBJ databases">
        <title>Bacillus krulwichiae AM31D Genome sequencing and assembly.</title>
        <authorList>
            <person name="Krulwich T.A."/>
            <person name="Anastor L."/>
            <person name="Ehrlich R."/>
            <person name="Ehrlich G.D."/>
            <person name="Janto B."/>
        </authorList>
    </citation>
    <scope>NUCLEOTIDE SEQUENCE [LARGE SCALE GENOMIC DNA]</scope>
    <source>
        <strain evidence="3 4">AM31D</strain>
    </source>
</reference>
<proteinExistence type="predicted"/>
<evidence type="ECO:0008006" key="5">
    <source>
        <dbReference type="Google" id="ProtNLM"/>
    </source>
</evidence>
<name>A0A1X9M811_9BACI</name>
<dbReference type="Proteomes" id="UP000193006">
    <property type="component" value="Chromosome"/>
</dbReference>
<evidence type="ECO:0000313" key="3">
    <source>
        <dbReference type="EMBL" id="ARK29569.1"/>
    </source>
</evidence>
<evidence type="ECO:0000313" key="4">
    <source>
        <dbReference type="Proteomes" id="UP000193006"/>
    </source>
</evidence>
<feature type="region of interest" description="Disordered" evidence="1">
    <location>
        <begin position="170"/>
        <end position="256"/>
    </location>
</feature>
<evidence type="ECO:0000256" key="1">
    <source>
        <dbReference type="SAM" id="MobiDB-lite"/>
    </source>
</evidence>
<dbReference type="EMBL" id="CP020814">
    <property type="protein sequence ID" value="ARK29569.1"/>
    <property type="molecule type" value="Genomic_DNA"/>
</dbReference>
<protein>
    <recommendedName>
        <fullName evidence="5">DUF5667 domain-containing protein</fullName>
    </recommendedName>
</protein>
<keyword evidence="4" id="KW-1185">Reference proteome</keyword>
<dbReference type="RefSeq" id="WP_066154241.1">
    <property type="nucleotide sequence ID" value="NZ_CP020814.1"/>
</dbReference>
<gene>
    <name evidence="3" type="ORF">BkAM31D_06675</name>
</gene>
<dbReference type="AlphaFoldDB" id="A0A1X9M811"/>
<dbReference type="KEGG" id="bkw:BkAM31D_06675"/>
<feature type="compositionally biased region" description="Basic and acidic residues" evidence="1">
    <location>
        <begin position="175"/>
        <end position="256"/>
    </location>
</feature>
<dbReference type="STRING" id="199441.BkAM31D_06675"/>
<feature type="signal peptide" evidence="2">
    <location>
        <begin position="1"/>
        <end position="21"/>
    </location>
</feature>
<feature type="chain" id="PRO_5010996825" description="DUF5667 domain-containing protein" evidence="2">
    <location>
        <begin position="22"/>
        <end position="256"/>
    </location>
</feature>
<accession>A0A1X9M811</accession>
<evidence type="ECO:0000256" key="2">
    <source>
        <dbReference type="SAM" id="SignalP"/>
    </source>
</evidence>
<organism evidence="3 4">
    <name type="scientific">Halalkalibacter krulwichiae</name>
    <dbReference type="NCBI Taxonomy" id="199441"/>
    <lineage>
        <taxon>Bacteria</taxon>
        <taxon>Bacillati</taxon>
        <taxon>Bacillota</taxon>
        <taxon>Bacilli</taxon>
        <taxon>Bacillales</taxon>
        <taxon>Bacillaceae</taxon>
        <taxon>Halalkalibacter</taxon>
    </lineage>
</organism>